<dbReference type="InterPro" id="IPR028082">
    <property type="entry name" value="Peripla_BP_I"/>
</dbReference>
<feature type="binding site" evidence="11">
    <location>
        <position position="46"/>
    </location>
    <ligand>
        <name>ATP</name>
        <dbReference type="ChEBI" id="CHEBI:30616"/>
    </ligand>
</feature>
<dbReference type="PROSITE" id="PS00107">
    <property type="entry name" value="PROTEIN_KINASE_ATP"/>
    <property type="match status" value="1"/>
</dbReference>
<gene>
    <name evidence="14" type="ORF">PMH09_12220</name>
</gene>
<evidence type="ECO:0000256" key="2">
    <source>
        <dbReference type="ARBA" id="ARBA00012513"/>
    </source>
</evidence>
<feature type="transmembrane region" description="Helical" evidence="12">
    <location>
        <begin position="316"/>
        <end position="334"/>
    </location>
</feature>
<sequence length="793" mass="90861">MMAEEWHPDELIDNRYRIIKRLGGGSFGQTYLAVDERKFNHSCVIKRLQPLFTQLPSLDKARELFEREAQALDKLGKYSQIPELYAYSWEKFYLVQELIVGNDLSHEIERRWNEQKIIEFLQDVLTTLDFVHRHQNLHCDLKPENLMRRKNDGKIVLIDFGTVKVGSNKHFDRECVIVEDYTIVAGTPGYMAAEHYYGKPRSGSDIYSLGISAIQFLTGQKPKKFKRDKNLEIVWQEEVNLGEELTKILTKMVRYDFKDRYQTVKEVRQDLQRYLEESCDRPQDENLIILKKQNVLEPGKWKPTKNTQSIERKRQLIVFVSIVFLVIMGMLFYYQRVRWEFELCSDIKTNRSNNQGSRRSIGEKFFMQREIKITEHKAEAAQLFQSCNFKLAQKLLEMSLQIQRNDPENLIYLNNAKVADRPSVRIITSVPIETNPDIAKEILRGVAQVQKEVNDNYDINGKKLVVEIASDDSDQDIVKNLAREFVNDPNILAVVGHHTSGASLAGAPIYEEGKLVAISPTSSSPLLSEYKHYIFRTASSDSQEAKKLRELIYGNRIVQNLAICVANSSTYSRGFKDVFEAEVKQRDETLYRKLKSHNCNLDDVWGLDEQPKTQDEQLKTARELVEKMEEDGVQALLLVPSGRTNDAALAIAKVNQGHLPLFAASTLYQENTLHKGGKNVEGMILATPWYPNSNPDRDFADNAKELWGAEVASWRTASAYNATWAIIDALKSLPISTPPTREALQETLSSERFSSRGASGPFAFDKNGNVLGDIYLVEIVKRANNQLNFKLIE</sequence>
<dbReference type="InterPro" id="IPR000719">
    <property type="entry name" value="Prot_kinase_dom"/>
</dbReference>
<dbReference type="RefSeq" id="WP_283758604.1">
    <property type="nucleotide sequence ID" value="NZ_JAQOSQ010000011.1"/>
</dbReference>
<dbReference type="SMART" id="SM00220">
    <property type="entry name" value="S_TKc"/>
    <property type="match status" value="1"/>
</dbReference>
<dbReference type="PANTHER" id="PTHR24363:SF0">
    <property type="entry name" value="SERINE_THREONINE KINASE LIKE DOMAIN CONTAINING 1"/>
    <property type="match status" value="1"/>
</dbReference>
<organism evidence="14 15">
    <name type="scientific">Roseofilum casamattae BLCC-M143</name>
    <dbReference type="NCBI Taxonomy" id="3022442"/>
    <lineage>
        <taxon>Bacteria</taxon>
        <taxon>Bacillati</taxon>
        <taxon>Cyanobacteriota</taxon>
        <taxon>Cyanophyceae</taxon>
        <taxon>Desertifilales</taxon>
        <taxon>Desertifilaceae</taxon>
        <taxon>Roseofilum</taxon>
        <taxon>Roseofilum casamattae</taxon>
    </lineage>
</organism>
<evidence type="ECO:0000259" key="13">
    <source>
        <dbReference type="PROSITE" id="PS50011"/>
    </source>
</evidence>
<dbReference type="PANTHER" id="PTHR24363">
    <property type="entry name" value="SERINE/THREONINE PROTEIN KINASE"/>
    <property type="match status" value="1"/>
</dbReference>
<comment type="catalytic activity">
    <reaction evidence="10">
        <text>L-seryl-[protein] + ATP = O-phospho-L-seryl-[protein] + ADP + H(+)</text>
        <dbReference type="Rhea" id="RHEA:17989"/>
        <dbReference type="Rhea" id="RHEA-COMP:9863"/>
        <dbReference type="Rhea" id="RHEA-COMP:11604"/>
        <dbReference type="ChEBI" id="CHEBI:15378"/>
        <dbReference type="ChEBI" id="CHEBI:29999"/>
        <dbReference type="ChEBI" id="CHEBI:30616"/>
        <dbReference type="ChEBI" id="CHEBI:83421"/>
        <dbReference type="ChEBI" id="CHEBI:456216"/>
        <dbReference type="EC" id="2.7.11.1"/>
    </reaction>
</comment>
<keyword evidence="12" id="KW-0472">Membrane</keyword>
<dbReference type="Proteomes" id="UP001232992">
    <property type="component" value="Unassembled WGS sequence"/>
</dbReference>
<evidence type="ECO:0000256" key="1">
    <source>
        <dbReference type="ARBA" id="ARBA00010062"/>
    </source>
</evidence>
<evidence type="ECO:0000256" key="11">
    <source>
        <dbReference type="PROSITE-ProRule" id="PRU10141"/>
    </source>
</evidence>
<accession>A0ABT7BZU2</accession>
<dbReference type="SUPFAM" id="SSF53822">
    <property type="entry name" value="Periplasmic binding protein-like I"/>
    <property type="match status" value="1"/>
</dbReference>
<keyword evidence="12" id="KW-0812">Transmembrane</keyword>
<dbReference type="InterPro" id="IPR011009">
    <property type="entry name" value="Kinase-like_dom_sf"/>
</dbReference>
<name>A0ABT7BZU2_9CYAN</name>
<evidence type="ECO:0000256" key="5">
    <source>
        <dbReference type="ARBA" id="ARBA00022729"/>
    </source>
</evidence>
<dbReference type="Gene3D" id="3.40.50.2300">
    <property type="match status" value="2"/>
</dbReference>
<dbReference type="CDD" id="cd06268">
    <property type="entry name" value="PBP1_ABC_transporter_LIVBP-like"/>
    <property type="match status" value="1"/>
</dbReference>
<evidence type="ECO:0000256" key="3">
    <source>
        <dbReference type="ARBA" id="ARBA00022527"/>
    </source>
</evidence>
<proteinExistence type="inferred from homology"/>
<keyword evidence="5" id="KW-0732">Signal</keyword>
<comment type="caution">
    <text evidence="14">The sequence shown here is derived from an EMBL/GenBank/DDBJ whole genome shotgun (WGS) entry which is preliminary data.</text>
</comment>
<dbReference type="Gene3D" id="3.30.200.20">
    <property type="entry name" value="Phosphorylase Kinase, domain 1"/>
    <property type="match status" value="1"/>
</dbReference>
<keyword evidence="3" id="KW-0723">Serine/threonine-protein kinase</keyword>
<evidence type="ECO:0000256" key="8">
    <source>
        <dbReference type="ARBA" id="ARBA00022840"/>
    </source>
</evidence>
<comment type="catalytic activity">
    <reaction evidence="9">
        <text>L-threonyl-[protein] + ATP = O-phospho-L-threonyl-[protein] + ADP + H(+)</text>
        <dbReference type="Rhea" id="RHEA:46608"/>
        <dbReference type="Rhea" id="RHEA-COMP:11060"/>
        <dbReference type="Rhea" id="RHEA-COMP:11605"/>
        <dbReference type="ChEBI" id="CHEBI:15378"/>
        <dbReference type="ChEBI" id="CHEBI:30013"/>
        <dbReference type="ChEBI" id="CHEBI:30616"/>
        <dbReference type="ChEBI" id="CHEBI:61977"/>
        <dbReference type="ChEBI" id="CHEBI:456216"/>
        <dbReference type="EC" id="2.7.11.1"/>
    </reaction>
</comment>
<evidence type="ECO:0000256" key="9">
    <source>
        <dbReference type="ARBA" id="ARBA00047899"/>
    </source>
</evidence>
<evidence type="ECO:0000256" key="7">
    <source>
        <dbReference type="ARBA" id="ARBA00022777"/>
    </source>
</evidence>
<dbReference type="InterPro" id="IPR028081">
    <property type="entry name" value="Leu-bd"/>
</dbReference>
<keyword evidence="7" id="KW-0418">Kinase</keyword>
<evidence type="ECO:0000256" key="10">
    <source>
        <dbReference type="ARBA" id="ARBA00048679"/>
    </source>
</evidence>
<comment type="similarity">
    <text evidence="1">Belongs to the leucine-binding protein family.</text>
</comment>
<dbReference type="EC" id="2.7.11.1" evidence="2"/>
<evidence type="ECO:0000313" key="14">
    <source>
        <dbReference type="EMBL" id="MDJ1183951.1"/>
    </source>
</evidence>
<evidence type="ECO:0000256" key="6">
    <source>
        <dbReference type="ARBA" id="ARBA00022741"/>
    </source>
</evidence>
<reference evidence="14 15" key="1">
    <citation type="submission" date="2023-01" db="EMBL/GenBank/DDBJ databases">
        <title>Novel diversity within Roseofilum (Cyanobacteria; Desertifilaceae) from marine benthic mats with descriptions of four novel species.</title>
        <authorList>
            <person name="Wang Y."/>
            <person name="Berthold D.E."/>
            <person name="Hu J."/>
            <person name="Lefler F.W."/>
            <person name="Laughinghouse H.D. IV."/>
        </authorList>
    </citation>
    <scope>NUCLEOTIDE SEQUENCE [LARGE SCALE GENOMIC DNA]</scope>
    <source>
        <strain evidence="14 15">BLCC-M143</strain>
    </source>
</reference>
<keyword evidence="4" id="KW-0808">Transferase</keyword>
<keyword evidence="8 11" id="KW-0067">ATP-binding</keyword>
<evidence type="ECO:0000313" key="15">
    <source>
        <dbReference type="Proteomes" id="UP001232992"/>
    </source>
</evidence>
<dbReference type="SUPFAM" id="SSF56112">
    <property type="entry name" value="Protein kinase-like (PK-like)"/>
    <property type="match status" value="1"/>
</dbReference>
<evidence type="ECO:0000256" key="12">
    <source>
        <dbReference type="SAM" id="Phobius"/>
    </source>
</evidence>
<dbReference type="InterPro" id="IPR017441">
    <property type="entry name" value="Protein_kinase_ATP_BS"/>
</dbReference>
<keyword evidence="6 11" id="KW-0547">Nucleotide-binding</keyword>
<dbReference type="Pfam" id="PF13458">
    <property type="entry name" value="Peripla_BP_6"/>
    <property type="match status" value="1"/>
</dbReference>
<dbReference type="CDD" id="cd14014">
    <property type="entry name" value="STKc_PknB_like"/>
    <property type="match status" value="1"/>
</dbReference>
<dbReference type="PROSITE" id="PS50011">
    <property type="entry name" value="PROTEIN_KINASE_DOM"/>
    <property type="match status" value="1"/>
</dbReference>
<evidence type="ECO:0000256" key="4">
    <source>
        <dbReference type="ARBA" id="ARBA00022679"/>
    </source>
</evidence>
<protein>
    <recommendedName>
        <fullName evidence="2">non-specific serine/threonine protein kinase</fullName>
        <ecNumber evidence="2">2.7.11.1</ecNumber>
    </recommendedName>
</protein>
<feature type="domain" description="Protein kinase" evidence="13">
    <location>
        <begin position="16"/>
        <end position="275"/>
    </location>
</feature>
<dbReference type="Gene3D" id="1.10.510.10">
    <property type="entry name" value="Transferase(Phosphotransferase) domain 1"/>
    <property type="match status" value="1"/>
</dbReference>
<dbReference type="Pfam" id="PF00069">
    <property type="entry name" value="Pkinase"/>
    <property type="match status" value="1"/>
</dbReference>
<dbReference type="EMBL" id="JAQOSQ010000011">
    <property type="protein sequence ID" value="MDJ1183951.1"/>
    <property type="molecule type" value="Genomic_DNA"/>
</dbReference>
<keyword evidence="12" id="KW-1133">Transmembrane helix</keyword>
<keyword evidence="15" id="KW-1185">Reference proteome</keyword>